<sequence>MAEDMHSSEFYWDNIFIKVRRHYGRLSVAIYISSSNDVQVEDKLFCVPRCEFVKSSEVFADMFLLPSGPASAVEGRDREHPIVLEGYKKGEFACLLKVMYPTAESLISGTNLDLSLEKEEWVSVLKLSTIWNMKRIRTYAIHRLSTQVTFLPMEKILLARAHKVAAWLNEGVTSLVNDVPSPELEDIATLGWETAARILWIRDKSSLSRSTPNILRFRRDDIKCAQCSSPSSLINVNHNCYNCGQAVPADAELTFPGPGSTSGTTDRLVMFRTIQHGKCGTGSPFYSFGVSCSACSSYSGPTHNVRITLGKVAKDMIKEMFGEEIKDYEDMTVA</sequence>
<dbReference type="Proteomes" id="UP000467700">
    <property type="component" value="Unassembled WGS sequence"/>
</dbReference>
<comment type="caution">
    <text evidence="1">The sequence shown here is derived from an EMBL/GenBank/DDBJ whole genome shotgun (WGS) entry which is preliminary data.</text>
</comment>
<dbReference type="Gene3D" id="3.30.710.10">
    <property type="entry name" value="Potassium Channel Kv1.1, Chain A"/>
    <property type="match status" value="1"/>
</dbReference>
<evidence type="ECO:0000313" key="2">
    <source>
        <dbReference type="Proteomes" id="UP000467700"/>
    </source>
</evidence>
<keyword evidence="2" id="KW-1185">Reference proteome</keyword>
<evidence type="ECO:0008006" key="3">
    <source>
        <dbReference type="Google" id="ProtNLM"/>
    </source>
</evidence>
<dbReference type="OrthoDB" id="2593747at2759"/>
<gene>
    <name evidence="1" type="ORF">AAE3_LOCUS5334</name>
</gene>
<proteinExistence type="predicted"/>
<dbReference type="InterPro" id="IPR011333">
    <property type="entry name" value="SKP1/BTB/POZ_sf"/>
</dbReference>
<evidence type="ECO:0000313" key="1">
    <source>
        <dbReference type="EMBL" id="CAA7263125.1"/>
    </source>
</evidence>
<organism evidence="1 2">
    <name type="scientific">Cyclocybe aegerita</name>
    <name type="common">Black poplar mushroom</name>
    <name type="synonym">Agrocybe aegerita</name>
    <dbReference type="NCBI Taxonomy" id="1973307"/>
    <lineage>
        <taxon>Eukaryota</taxon>
        <taxon>Fungi</taxon>
        <taxon>Dikarya</taxon>
        <taxon>Basidiomycota</taxon>
        <taxon>Agaricomycotina</taxon>
        <taxon>Agaricomycetes</taxon>
        <taxon>Agaricomycetidae</taxon>
        <taxon>Agaricales</taxon>
        <taxon>Agaricineae</taxon>
        <taxon>Bolbitiaceae</taxon>
        <taxon>Cyclocybe</taxon>
    </lineage>
</organism>
<protein>
    <recommendedName>
        <fullName evidence="3">BTB domain-containing protein</fullName>
    </recommendedName>
</protein>
<dbReference type="EMBL" id="CACVBS010000038">
    <property type="protein sequence ID" value="CAA7263125.1"/>
    <property type="molecule type" value="Genomic_DNA"/>
</dbReference>
<reference evidence="1 2" key="1">
    <citation type="submission" date="2020-01" db="EMBL/GenBank/DDBJ databases">
        <authorList>
            <person name="Gupta K D."/>
        </authorList>
    </citation>
    <scope>NUCLEOTIDE SEQUENCE [LARGE SCALE GENOMIC DNA]</scope>
</reference>
<accession>A0A8S0VRD8</accession>
<name>A0A8S0VRD8_CYCAE</name>
<dbReference type="AlphaFoldDB" id="A0A8S0VRD8"/>